<dbReference type="EMBL" id="MU004241">
    <property type="protein sequence ID" value="KAF2665013.1"/>
    <property type="molecule type" value="Genomic_DNA"/>
</dbReference>
<evidence type="ECO:0000313" key="4">
    <source>
        <dbReference type="Proteomes" id="UP000799302"/>
    </source>
</evidence>
<dbReference type="Gene3D" id="3.40.50.300">
    <property type="entry name" value="P-loop containing nucleotide triphosphate hydrolases"/>
    <property type="match status" value="1"/>
</dbReference>
<proteinExistence type="predicted"/>
<evidence type="ECO:0000313" key="3">
    <source>
        <dbReference type="EMBL" id="KAF2665013.1"/>
    </source>
</evidence>
<name>A0A6A6U165_9PEZI</name>
<sequence>MSFGIPSDFSSSFDPAIHLHSESTDPIPNTSFSEEIAALDQQTAEDFEQKTKDGVVIQHRAWHSVEAFLSEDDHLVVTPTKAERTALVTSSPPTTRRIIMSVLETQGVVDQDASRKRRKLDQDYSPLRPITNNVRSIAGFALDEDSEDEDEEPVEYTHKSPPKPGEPLDIETQEKNAGQTCTDFEDIDALEQEATILQPTKTSGRHELLTAELFSGRKHYIGVRRKGVTETYERIIAARSTTTAGRATRSFYGIEIHDLMDEIEKEKKDAEALEQIRQAVAVVPTVETSSVKKSSKAPRLWTEKYRARKFTDLVGDERTHRSVLHWLKSWDPIVFPGAAKKSTKPKHNHSNNQWDEDAKQHRKVLMLTGPPGLGKTTLAHVCAKQAGYEVQEINASDERSSQVVKGRIRDMVGTENVRGVSLTAANGEKSRKAGKPVCVIVDEVDGVVGGSGAGGDGGFVKALIDLINLDQKNSNSTSSSDGSGAPKKKKKGDRFRLLRPLILICNDVYHPSLRPLRQSSFAEIIHVRKPPLQMVVSRVHSIFEREGIACDLDGTRRLCEATWGVGSKKESFRSGTVEGDIRSVLVVGEWVAARWRSSCLVDPTARVSKKWIEENILSEVSYGGGAARSLGRGGSKEVVDRVFQEGAGFPKTADNSLAKSDNFQKDGVIGVTEAAKRRAMGRLREMIDASGEHEKIITDCFSIYPDKPMQDDNFLSKPNAAYEWLYFHDFLSSQLFHSQEWELAPYLSSSILAFHNLFASSMPRHAHDNKFTKDEPDPSTPFSGPAAPYLVSESLKANTAAITALQSNLSLPLARLYRARDVIASELLPYTLRLLAPDVKPVVIHTSTSAGARSAPTASVRRADEKERVNRAVECMSATGVRFERSKVEDDGRNKGGWVYRMEPGLDALGTFASLKSKGEGVRYAVRQVLEGEWRRRAIKRASSTIGAGLVEGKVLKTKAEEVAEQDARDRKAVKRDFFGRAFKEPTGEEAERQAKVVVLSDVNRVWVSFHEGYSNAVRRPITVEEFMRGL</sequence>
<feature type="region of interest" description="Disordered" evidence="1">
    <location>
        <begin position="473"/>
        <end position="492"/>
    </location>
</feature>
<dbReference type="AlphaFoldDB" id="A0A6A6U165"/>
<gene>
    <name evidence="3" type="ORF">BT63DRAFT_428958</name>
</gene>
<dbReference type="PANTHER" id="PTHR23389:SF3">
    <property type="entry name" value="CHROMOSOME TRANSMISSION FIDELITY PROTEIN 18 HOMOLOG"/>
    <property type="match status" value="1"/>
</dbReference>
<dbReference type="InterPro" id="IPR003959">
    <property type="entry name" value="ATPase_AAA_core"/>
</dbReference>
<accession>A0A6A6U165</accession>
<feature type="region of interest" description="Disordered" evidence="1">
    <location>
        <begin position="143"/>
        <end position="168"/>
    </location>
</feature>
<organism evidence="3 4">
    <name type="scientific">Microthyrium microscopicum</name>
    <dbReference type="NCBI Taxonomy" id="703497"/>
    <lineage>
        <taxon>Eukaryota</taxon>
        <taxon>Fungi</taxon>
        <taxon>Dikarya</taxon>
        <taxon>Ascomycota</taxon>
        <taxon>Pezizomycotina</taxon>
        <taxon>Dothideomycetes</taxon>
        <taxon>Dothideomycetes incertae sedis</taxon>
        <taxon>Microthyriales</taxon>
        <taxon>Microthyriaceae</taxon>
        <taxon>Microthyrium</taxon>
    </lineage>
</organism>
<evidence type="ECO:0000259" key="2">
    <source>
        <dbReference type="SMART" id="SM00382"/>
    </source>
</evidence>
<reference evidence="3" key="1">
    <citation type="journal article" date="2020" name="Stud. Mycol.">
        <title>101 Dothideomycetes genomes: a test case for predicting lifestyles and emergence of pathogens.</title>
        <authorList>
            <person name="Haridas S."/>
            <person name="Albert R."/>
            <person name="Binder M."/>
            <person name="Bloem J."/>
            <person name="Labutti K."/>
            <person name="Salamov A."/>
            <person name="Andreopoulos B."/>
            <person name="Baker S."/>
            <person name="Barry K."/>
            <person name="Bills G."/>
            <person name="Bluhm B."/>
            <person name="Cannon C."/>
            <person name="Castanera R."/>
            <person name="Culley D."/>
            <person name="Daum C."/>
            <person name="Ezra D."/>
            <person name="Gonzalez J."/>
            <person name="Henrissat B."/>
            <person name="Kuo A."/>
            <person name="Liang C."/>
            <person name="Lipzen A."/>
            <person name="Lutzoni F."/>
            <person name="Magnuson J."/>
            <person name="Mondo S."/>
            <person name="Nolan M."/>
            <person name="Ohm R."/>
            <person name="Pangilinan J."/>
            <person name="Park H.-J."/>
            <person name="Ramirez L."/>
            <person name="Alfaro M."/>
            <person name="Sun H."/>
            <person name="Tritt A."/>
            <person name="Yoshinaga Y."/>
            <person name="Zwiers L.-H."/>
            <person name="Turgeon B."/>
            <person name="Goodwin S."/>
            <person name="Spatafora J."/>
            <person name="Crous P."/>
            <person name="Grigoriev I."/>
        </authorList>
    </citation>
    <scope>NUCLEOTIDE SEQUENCE</scope>
    <source>
        <strain evidence="3">CBS 115976</strain>
    </source>
</reference>
<dbReference type="SUPFAM" id="SSF52540">
    <property type="entry name" value="P-loop containing nucleoside triphosphate hydrolases"/>
    <property type="match status" value="1"/>
</dbReference>
<feature type="compositionally biased region" description="Low complexity" evidence="1">
    <location>
        <begin position="473"/>
        <end position="484"/>
    </location>
</feature>
<protein>
    <recommendedName>
        <fullName evidence="2">AAA+ ATPase domain-containing protein</fullName>
    </recommendedName>
</protein>
<dbReference type="GO" id="GO:0003677">
    <property type="term" value="F:DNA binding"/>
    <property type="evidence" value="ECO:0007669"/>
    <property type="project" value="TreeGrafter"/>
</dbReference>
<dbReference type="CDD" id="cd00009">
    <property type="entry name" value="AAA"/>
    <property type="match status" value="1"/>
</dbReference>
<keyword evidence="4" id="KW-1185">Reference proteome</keyword>
<dbReference type="PANTHER" id="PTHR23389">
    <property type="entry name" value="CHROMOSOME TRANSMISSION FIDELITY FACTOR 18"/>
    <property type="match status" value="1"/>
</dbReference>
<evidence type="ECO:0000256" key="1">
    <source>
        <dbReference type="SAM" id="MobiDB-lite"/>
    </source>
</evidence>
<dbReference type="Pfam" id="PF00004">
    <property type="entry name" value="AAA"/>
    <property type="match status" value="1"/>
</dbReference>
<dbReference type="OrthoDB" id="2195431at2759"/>
<feature type="compositionally biased region" description="Acidic residues" evidence="1">
    <location>
        <begin position="143"/>
        <end position="154"/>
    </location>
</feature>
<dbReference type="Proteomes" id="UP000799302">
    <property type="component" value="Unassembled WGS sequence"/>
</dbReference>
<feature type="domain" description="AAA+ ATPase" evidence="2">
    <location>
        <begin position="361"/>
        <end position="531"/>
    </location>
</feature>
<dbReference type="GO" id="GO:0016887">
    <property type="term" value="F:ATP hydrolysis activity"/>
    <property type="evidence" value="ECO:0007669"/>
    <property type="project" value="InterPro"/>
</dbReference>
<dbReference type="GO" id="GO:0005524">
    <property type="term" value="F:ATP binding"/>
    <property type="evidence" value="ECO:0007669"/>
    <property type="project" value="InterPro"/>
</dbReference>
<dbReference type="InterPro" id="IPR027417">
    <property type="entry name" value="P-loop_NTPase"/>
</dbReference>
<dbReference type="InterPro" id="IPR003593">
    <property type="entry name" value="AAA+_ATPase"/>
</dbReference>
<dbReference type="SMART" id="SM00382">
    <property type="entry name" value="AAA"/>
    <property type="match status" value="1"/>
</dbReference>
<dbReference type="GO" id="GO:0005634">
    <property type="term" value="C:nucleus"/>
    <property type="evidence" value="ECO:0007669"/>
    <property type="project" value="TreeGrafter"/>
</dbReference>